<dbReference type="RefSeq" id="WP_347703297.1">
    <property type="nucleotide sequence ID" value="NZ_JBDPZD010000001.1"/>
</dbReference>
<gene>
    <name evidence="2" type="ORF">ABDJ85_03245</name>
</gene>
<organism evidence="2 3">
    <name type="scientific">Roseateles paludis</name>
    <dbReference type="NCBI Taxonomy" id="3145238"/>
    <lineage>
        <taxon>Bacteria</taxon>
        <taxon>Pseudomonadati</taxon>
        <taxon>Pseudomonadota</taxon>
        <taxon>Betaproteobacteria</taxon>
        <taxon>Burkholderiales</taxon>
        <taxon>Sphaerotilaceae</taxon>
        <taxon>Roseateles</taxon>
    </lineage>
</organism>
<keyword evidence="1" id="KW-0732">Signal</keyword>
<dbReference type="InterPro" id="IPR001087">
    <property type="entry name" value="GDSL"/>
</dbReference>
<feature type="signal peptide" evidence="1">
    <location>
        <begin position="1"/>
        <end position="23"/>
    </location>
</feature>
<evidence type="ECO:0000313" key="2">
    <source>
        <dbReference type="EMBL" id="MEO3690467.1"/>
    </source>
</evidence>
<dbReference type="GO" id="GO:0016787">
    <property type="term" value="F:hydrolase activity"/>
    <property type="evidence" value="ECO:0007669"/>
    <property type="project" value="UniProtKB-KW"/>
</dbReference>
<feature type="chain" id="PRO_5045177644" evidence="1">
    <location>
        <begin position="24"/>
        <end position="402"/>
    </location>
</feature>
<comment type="caution">
    <text evidence="2">The sequence shown here is derived from an EMBL/GenBank/DDBJ whole genome shotgun (WGS) entry which is preliminary data.</text>
</comment>
<dbReference type="EMBL" id="JBDPZD010000001">
    <property type="protein sequence ID" value="MEO3690467.1"/>
    <property type="molecule type" value="Genomic_DNA"/>
</dbReference>
<dbReference type="Proteomes" id="UP001495147">
    <property type="component" value="Unassembled WGS sequence"/>
</dbReference>
<name>A0ABV0FZ07_9BURK</name>
<dbReference type="InterPro" id="IPR006311">
    <property type="entry name" value="TAT_signal"/>
</dbReference>
<keyword evidence="3" id="KW-1185">Reference proteome</keyword>
<proteinExistence type="predicted"/>
<accession>A0ABV0FZ07</accession>
<dbReference type="InterPro" id="IPR036514">
    <property type="entry name" value="SGNH_hydro_sf"/>
</dbReference>
<dbReference type="Gene3D" id="3.40.50.1110">
    <property type="entry name" value="SGNH hydrolase"/>
    <property type="match status" value="1"/>
</dbReference>
<keyword evidence="2" id="KW-0378">Hydrolase</keyword>
<dbReference type="Pfam" id="PF00657">
    <property type="entry name" value="Lipase_GDSL"/>
    <property type="match status" value="1"/>
</dbReference>
<reference evidence="2 3" key="1">
    <citation type="submission" date="2024-05" db="EMBL/GenBank/DDBJ databases">
        <title>Roseateles sp. DJS-2-20 16S ribosomal RNA gene Genome sequencing and assembly.</title>
        <authorList>
            <person name="Woo H."/>
        </authorList>
    </citation>
    <scope>NUCLEOTIDE SEQUENCE [LARGE SCALE GENOMIC DNA]</scope>
    <source>
        <strain evidence="2 3">DJS-2-20</strain>
    </source>
</reference>
<dbReference type="PROSITE" id="PS51318">
    <property type="entry name" value="TAT"/>
    <property type="match status" value="1"/>
</dbReference>
<dbReference type="SUPFAM" id="SSF52266">
    <property type="entry name" value="SGNH hydrolase"/>
    <property type="match status" value="1"/>
</dbReference>
<evidence type="ECO:0000313" key="3">
    <source>
        <dbReference type="Proteomes" id="UP001495147"/>
    </source>
</evidence>
<evidence type="ECO:0000256" key="1">
    <source>
        <dbReference type="SAM" id="SignalP"/>
    </source>
</evidence>
<protein>
    <submittedName>
        <fullName evidence="2">SGNH/GDSL hydrolase family protein</fullName>
    </submittedName>
</protein>
<sequence length="402" mass="41080">MKPVRTRRAALAATSLAAALLLAACGGGGSGTADTTPRLSISSVKVFGDSIQDSGTFGYKFTVQTPDNLIYAERIAANYGQTLCNFFVFTGTTFAPNSKAGCTNFAIGGGRITYTGAGGAANPLNIGTQMATYASAGAFSASDLVIIDGGGNDAADLVTAYLKAKFDQAASYSALLGTLLQPAQIGAALQGGVASTGAIGGDYMKALAGKFYGQIKTSVLDKGATHVVLLNMPGITNTPRFQMVLDGIKAATVSGAKAQGASDTAAEAAGAKARDDSEMLFKSWITAFNAELAGKVGGDDRVVLVDFYTAFNDQVTMPAQFGLSNVKTPACPIVGVGSDSLPTYDFPSCTGTALSAAPQAGASGGADWWKSYAFSDGFHPTPYGHQLTQQLIAKALAVRGWL</sequence>
<dbReference type="PROSITE" id="PS51257">
    <property type="entry name" value="PROKAR_LIPOPROTEIN"/>
    <property type="match status" value="1"/>
</dbReference>